<organism evidence="1 2">
    <name type="scientific">Chryseobacterium lathyri</name>
    <dbReference type="NCBI Taxonomy" id="395933"/>
    <lineage>
        <taxon>Bacteria</taxon>
        <taxon>Pseudomonadati</taxon>
        <taxon>Bacteroidota</taxon>
        <taxon>Flavobacteriia</taxon>
        <taxon>Flavobacteriales</taxon>
        <taxon>Weeksellaceae</taxon>
        <taxon>Chryseobacterium group</taxon>
        <taxon>Chryseobacterium</taxon>
    </lineage>
</organism>
<proteinExistence type="predicted"/>
<dbReference type="OrthoDB" id="9816185at2"/>
<sequence>MISIRQCVDEKQIQTLKEQHNKFIFKEINKRLDFYIHLFTVLNEINGKKIGGKTIESKITSSRLLHHTQYESFIKTIFKRPHNFSKKAYTKLKYDKNFKVVKKDFDTVILLLKRLKSTEHSDFNLLQLDLSQRKESYFRYYSTLKKIYEPIKFLLEKIFDYDWFIALKPSTEWNAYKLTLGLGINVCCYCNKQYTFTLTKGSEKLTRPQLDHFLPQKYNPLLALNFFNLIPSCRVCNSDCKGDVNFSYSAYISPYENISSSQLFKYNYEPDSYLGAIGESQDLNIIIDYSVAKDIDTKKRFENNISVFEESLLVNQHKDLVQEILKRRYISNDKYIDVLINTFPKAKLTLEEAYQIAYGNFFDEKLFHKRPLSKLTKDIAFNTGSLKLKK</sequence>
<dbReference type="Proteomes" id="UP000321150">
    <property type="component" value="Unassembled WGS sequence"/>
</dbReference>
<dbReference type="Gene3D" id="1.10.30.50">
    <property type="match status" value="1"/>
</dbReference>
<name>A0A511YAE3_9FLAO</name>
<gene>
    <name evidence="1" type="ORF">CLA01_22340</name>
</gene>
<dbReference type="EMBL" id="BJYI01000007">
    <property type="protein sequence ID" value="GEN72162.1"/>
    <property type="molecule type" value="Genomic_DNA"/>
</dbReference>
<accession>A0A511YAE3</accession>
<evidence type="ECO:0008006" key="3">
    <source>
        <dbReference type="Google" id="ProtNLM"/>
    </source>
</evidence>
<dbReference type="AlphaFoldDB" id="A0A511YAE3"/>
<evidence type="ECO:0000313" key="2">
    <source>
        <dbReference type="Proteomes" id="UP000321150"/>
    </source>
</evidence>
<protein>
    <recommendedName>
        <fullName evidence="3">HNH nuclease domain-containing protein</fullName>
    </recommendedName>
</protein>
<comment type="caution">
    <text evidence="1">The sequence shown here is derived from an EMBL/GenBank/DDBJ whole genome shotgun (WGS) entry which is preliminary data.</text>
</comment>
<reference evidence="1 2" key="1">
    <citation type="submission" date="2019-07" db="EMBL/GenBank/DDBJ databases">
        <title>Whole genome shotgun sequence of Chryseobacterium lathyri NBRC 105250.</title>
        <authorList>
            <person name="Hosoyama A."/>
            <person name="Uohara A."/>
            <person name="Ohji S."/>
            <person name="Ichikawa N."/>
        </authorList>
    </citation>
    <scope>NUCLEOTIDE SEQUENCE [LARGE SCALE GENOMIC DNA]</scope>
    <source>
        <strain evidence="1 2">NBRC 105250</strain>
    </source>
</reference>
<evidence type="ECO:0000313" key="1">
    <source>
        <dbReference type="EMBL" id="GEN72162.1"/>
    </source>
</evidence>